<feature type="region of interest" description="Disordered" evidence="1">
    <location>
        <begin position="284"/>
        <end position="305"/>
    </location>
</feature>
<reference evidence="2 3" key="1">
    <citation type="submission" date="2020-04" db="EMBL/GenBank/DDBJ databases">
        <title>Perkinsus chesapeaki whole genome sequence.</title>
        <authorList>
            <person name="Bogema D.R."/>
        </authorList>
    </citation>
    <scope>NUCLEOTIDE SEQUENCE [LARGE SCALE GENOMIC DNA]</scope>
    <source>
        <strain evidence="2">ATCC PRA-425</strain>
    </source>
</reference>
<accession>A0A7J6L7X6</accession>
<sequence length="311" mass="33332">MTAVKAPSLDTLGAKGSHRVNLMRILPASTSDTLHASIISRSLSLDSGVSSLIREAPPHRSKSDTNCAVDPRASTKPSPSCLDTSADALEWSANRNDPSWCERAINAPCFTPTSIWTPTVAESNSSAVNDYQPQYYGEVDAHPHLHQPKSSHAPPTLSEGRGGYMYYSTVGTPSVGVGASSLPSPMNCVTPNSVSKTPLYISDHLPEHVISNRHSNRSGADDAQDIDRFRGQLHQLGVRDPQEQVATARLLINTARGIDELSRRLGKPVVGELVQLLLLERNGSDGASSNIESTPSTADEELLPVGLLELE</sequence>
<dbReference type="Proteomes" id="UP000591131">
    <property type="component" value="Unassembled WGS sequence"/>
</dbReference>
<feature type="region of interest" description="Disordered" evidence="1">
    <location>
        <begin position="54"/>
        <end position="81"/>
    </location>
</feature>
<dbReference type="AlphaFoldDB" id="A0A7J6L7X6"/>
<dbReference type="OrthoDB" id="10338626at2759"/>
<comment type="caution">
    <text evidence="2">The sequence shown here is derived from an EMBL/GenBank/DDBJ whole genome shotgun (WGS) entry which is preliminary data.</text>
</comment>
<evidence type="ECO:0000256" key="1">
    <source>
        <dbReference type="SAM" id="MobiDB-lite"/>
    </source>
</evidence>
<keyword evidence="3" id="KW-1185">Reference proteome</keyword>
<dbReference type="EMBL" id="JAAPAO010000665">
    <property type="protein sequence ID" value="KAF4655304.1"/>
    <property type="molecule type" value="Genomic_DNA"/>
</dbReference>
<organism evidence="2 3">
    <name type="scientific">Perkinsus chesapeaki</name>
    <name type="common">Clam parasite</name>
    <name type="synonym">Perkinsus andrewsi</name>
    <dbReference type="NCBI Taxonomy" id="330153"/>
    <lineage>
        <taxon>Eukaryota</taxon>
        <taxon>Sar</taxon>
        <taxon>Alveolata</taxon>
        <taxon>Perkinsozoa</taxon>
        <taxon>Perkinsea</taxon>
        <taxon>Perkinsida</taxon>
        <taxon>Perkinsidae</taxon>
        <taxon>Perkinsus</taxon>
    </lineage>
</organism>
<gene>
    <name evidence="2" type="ORF">FOL47_009489</name>
</gene>
<name>A0A7J6L7X6_PERCH</name>
<evidence type="ECO:0000313" key="2">
    <source>
        <dbReference type="EMBL" id="KAF4655304.1"/>
    </source>
</evidence>
<protein>
    <submittedName>
        <fullName evidence="2">Uncharacterized protein</fullName>
    </submittedName>
</protein>
<proteinExistence type="predicted"/>
<feature type="compositionally biased region" description="Polar residues" evidence="1">
    <location>
        <begin position="285"/>
        <end position="297"/>
    </location>
</feature>
<evidence type="ECO:0000313" key="3">
    <source>
        <dbReference type="Proteomes" id="UP000591131"/>
    </source>
</evidence>